<name>A0A1E4TVJ2_PACTA</name>
<dbReference type="Proteomes" id="UP000094236">
    <property type="component" value="Unassembled WGS sequence"/>
</dbReference>
<feature type="compositionally biased region" description="Polar residues" evidence="2">
    <location>
        <begin position="10"/>
        <end position="19"/>
    </location>
</feature>
<accession>A0A1E4TVJ2</accession>
<feature type="compositionally biased region" description="Basic and acidic residues" evidence="2">
    <location>
        <begin position="468"/>
        <end position="482"/>
    </location>
</feature>
<dbReference type="AlphaFoldDB" id="A0A1E4TVJ2"/>
<evidence type="ECO:0000256" key="2">
    <source>
        <dbReference type="SAM" id="MobiDB-lite"/>
    </source>
</evidence>
<feature type="region of interest" description="Disordered" evidence="2">
    <location>
        <begin position="55"/>
        <end position="87"/>
    </location>
</feature>
<feature type="region of interest" description="Disordered" evidence="2">
    <location>
        <begin position="1"/>
        <end position="22"/>
    </location>
</feature>
<gene>
    <name evidence="3" type="ORF">PACTADRAFT_79861</name>
</gene>
<feature type="region of interest" description="Disordered" evidence="2">
    <location>
        <begin position="389"/>
        <end position="410"/>
    </location>
</feature>
<feature type="region of interest" description="Disordered" evidence="2">
    <location>
        <begin position="445"/>
        <end position="482"/>
    </location>
</feature>
<feature type="coiled-coil region" evidence="1">
    <location>
        <begin position="258"/>
        <end position="359"/>
    </location>
</feature>
<feature type="compositionally biased region" description="Polar residues" evidence="2">
    <location>
        <begin position="55"/>
        <end position="80"/>
    </location>
</feature>
<proteinExistence type="predicted"/>
<evidence type="ECO:0000256" key="1">
    <source>
        <dbReference type="SAM" id="Coils"/>
    </source>
</evidence>
<evidence type="ECO:0000313" key="3">
    <source>
        <dbReference type="EMBL" id="ODV95754.1"/>
    </source>
</evidence>
<keyword evidence="4" id="KW-1185">Reference proteome</keyword>
<reference evidence="4" key="1">
    <citation type="submission" date="2016-05" db="EMBL/GenBank/DDBJ databases">
        <title>Comparative genomics of biotechnologically important yeasts.</title>
        <authorList>
            <consortium name="DOE Joint Genome Institute"/>
            <person name="Riley R."/>
            <person name="Haridas S."/>
            <person name="Wolfe K.H."/>
            <person name="Lopes M.R."/>
            <person name="Hittinger C.T."/>
            <person name="Goker M."/>
            <person name="Salamov A."/>
            <person name="Wisecaver J."/>
            <person name="Long T.M."/>
            <person name="Aerts A.L."/>
            <person name="Barry K."/>
            <person name="Choi C."/>
            <person name="Clum A."/>
            <person name="Coughlan A.Y."/>
            <person name="Deshpande S."/>
            <person name="Douglass A.P."/>
            <person name="Hanson S.J."/>
            <person name="Klenk H.-P."/>
            <person name="Labutti K."/>
            <person name="Lapidus A."/>
            <person name="Lindquist E."/>
            <person name="Lipzen A."/>
            <person name="Meier-Kolthoff J.P."/>
            <person name="Ohm R.A."/>
            <person name="Otillar R.P."/>
            <person name="Pangilinan J."/>
            <person name="Peng Y."/>
            <person name="Rokas A."/>
            <person name="Rosa C.A."/>
            <person name="Scheuner C."/>
            <person name="Sibirny A.A."/>
            <person name="Slot J.C."/>
            <person name="Stielow J.B."/>
            <person name="Sun H."/>
            <person name="Kurtzman C.P."/>
            <person name="Blackwell M."/>
            <person name="Grigoriev I.V."/>
            <person name="Jeffries T.W."/>
        </authorList>
    </citation>
    <scope>NUCLEOTIDE SEQUENCE [LARGE SCALE GENOMIC DNA]</scope>
    <source>
        <strain evidence="4">NRRL Y-2460</strain>
    </source>
</reference>
<protein>
    <submittedName>
        <fullName evidence="3">Uncharacterized protein</fullName>
    </submittedName>
</protein>
<keyword evidence="1" id="KW-0175">Coiled coil</keyword>
<dbReference type="EMBL" id="KV454013">
    <property type="protein sequence ID" value="ODV95754.1"/>
    <property type="molecule type" value="Genomic_DNA"/>
</dbReference>
<feature type="compositionally biased region" description="Low complexity" evidence="2">
    <location>
        <begin position="396"/>
        <end position="407"/>
    </location>
</feature>
<organism evidence="3 4">
    <name type="scientific">Pachysolen tannophilus NRRL Y-2460</name>
    <dbReference type="NCBI Taxonomy" id="669874"/>
    <lineage>
        <taxon>Eukaryota</taxon>
        <taxon>Fungi</taxon>
        <taxon>Dikarya</taxon>
        <taxon>Ascomycota</taxon>
        <taxon>Saccharomycotina</taxon>
        <taxon>Pichiomycetes</taxon>
        <taxon>Pachysolenaceae</taxon>
        <taxon>Pachysolen</taxon>
    </lineage>
</organism>
<sequence length="482" mass="54720">MADAGLKMSFSENQSSSVKKSGALHNLKAYNVDSSIDTPGASPSQEQFSHNVDHTASISTPSLSSPPGLRQSSISPSRNLSAIPPLPIPESMDVQLRSTVQNAKRKFDVNKFNFGSEANLENIDDIRAKLEYIQASLNNIVDRSKSNNSYIKNFGIQLSEFNECFKKREIEENDLLTNTLFKEYSNEKFESLIIALNELSIKLLEPKNQNNNVDQFIELIKEFLSKNNNENIYQQLINKIDILNTFQNEKELKYNEKILELEEKILLQKNELELLKIKQNIEKEPILESKLKEYELKEELNSSIAEFTAKNTELQVKHMELKTLLQHKEEQVDQVSKILLSKVEELQNLKLKFKNLKSETEYYLISRPDRSSINHNMFELKSSHHQLLDGTGSSGSGYSSQPSSASGYTTTLAHSSKRNFTANDTILLKASHNLSPIDINTQSFSSSGLSVEKNKPLSNISPQKKKIHNEIDTNKENYNELT</sequence>
<evidence type="ECO:0000313" key="4">
    <source>
        <dbReference type="Proteomes" id="UP000094236"/>
    </source>
</evidence>